<protein>
    <submittedName>
        <fullName evidence="4">M23 family metallopeptidase</fullName>
    </submittedName>
</protein>
<dbReference type="RefSeq" id="WP_211038911.1">
    <property type="nucleotide sequence ID" value="NZ_JAELVF020000003.1"/>
</dbReference>
<evidence type="ECO:0000259" key="3">
    <source>
        <dbReference type="Pfam" id="PF01551"/>
    </source>
</evidence>
<dbReference type="InterPro" id="IPR011055">
    <property type="entry name" value="Dup_hybrid_motif"/>
</dbReference>
<feature type="signal peptide" evidence="2">
    <location>
        <begin position="1"/>
        <end position="42"/>
    </location>
</feature>
<dbReference type="AlphaFoldDB" id="A0A949JKE1"/>
<feature type="compositionally biased region" description="Acidic residues" evidence="1">
    <location>
        <begin position="65"/>
        <end position="77"/>
    </location>
</feature>
<dbReference type="EMBL" id="JAELVF020000003">
    <property type="protein sequence ID" value="MBU7600330.1"/>
    <property type="molecule type" value="Genomic_DNA"/>
</dbReference>
<feature type="chain" id="PRO_5038061128" evidence="2">
    <location>
        <begin position="43"/>
        <end position="252"/>
    </location>
</feature>
<dbReference type="Proteomes" id="UP000694501">
    <property type="component" value="Unassembled WGS sequence"/>
</dbReference>
<evidence type="ECO:0000256" key="2">
    <source>
        <dbReference type="SAM" id="SignalP"/>
    </source>
</evidence>
<sequence length="252" mass="25860">MAFNRATGKINLSRKQRNRMGAAGAVALVAAITGPLAAPATAALTATAEHQTGLTQTKAVGPLAEDSEDSGDQDDVEAGEKVSGGSEKSDKSEKAEKDAAERGGEKRSDRSSRAKLNAFASPIKGGDVTTQYNSGGARWSSGTHSGIDFAAAEGTPVKTAGPGTVVEAGWGGSYGNNIVVEHNDGRFTQYGHLSKMDVNIGEKVTSGESIGRVGSTGNSTGPHLHFEARTTPAYGSDVNPINYLRDKGVGLG</sequence>
<dbReference type="PANTHER" id="PTHR21666">
    <property type="entry name" value="PEPTIDASE-RELATED"/>
    <property type="match status" value="1"/>
</dbReference>
<dbReference type="PANTHER" id="PTHR21666:SF270">
    <property type="entry name" value="MUREIN HYDROLASE ACTIVATOR ENVC"/>
    <property type="match status" value="1"/>
</dbReference>
<proteinExistence type="predicted"/>
<keyword evidence="5" id="KW-1185">Reference proteome</keyword>
<reference evidence="4" key="1">
    <citation type="submission" date="2021-06" db="EMBL/GenBank/DDBJ databases">
        <title>Sequencing of actinobacteria type strains.</title>
        <authorList>
            <person name="Nguyen G.-S."/>
            <person name="Wentzel A."/>
        </authorList>
    </citation>
    <scope>NUCLEOTIDE SEQUENCE</scope>
    <source>
        <strain evidence="4">P38-E01</strain>
    </source>
</reference>
<evidence type="ECO:0000313" key="5">
    <source>
        <dbReference type="Proteomes" id="UP000694501"/>
    </source>
</evidence>
<evidence type="ECO:0000256" key="1">
    <source>
        <dbReference type="SAM" id="MobiDB-lite"/>
    </source>
</evidence>
<evidence type="ECO:0000313" key="4">
    <source>
        <dbReference type="EMBL" id="MBU7600330.1"/>
    </source>
</evidence>
<dbReference type="Pfam" id="PF01551">
    <property type="entry name" value="Peptidase_M23"/>
    <property type="match status" value="1"/>
</dbReference>
<dbReference type="FunFam" id="2.70.70.10:FF:000013">
    <property type="entry name" value="Peptidase family M23"/>
    <property type="match status" value="1"/>
</dbReference>
<comment type="caution">
    <text evidence="4">The sequence shown here is derived from an EMBL/GenBank/DDBJ whole genome shotgun (WGS) entry which is preliminary data.</text>
</comment>
<name>A0A949JKE1_9ACTN</name>
<feature type="domain" description="M23ase beta-sheet core" evidence="3">
    <location>
        <begin position="143"/>
        <end position="240"/>
    </location>
</feature>
<feature type="compositionally biased region" description="Basic and acidic residues" evidence="1">
    <location>
        <begin position="87"/>
        <end position="112"/>
    </location>
</feature>
<dbReference type="Gene3D" id="2.70.70.10">
    <property type="entry name" value="Glucose Permease (Domain IIA)"/>
    <property type="match status" value="1"/>
</dbReference>
<dbReference type="InterPro" id="IPR050570">
    <property type="entry name" value="Cell_wall_metabolism_enzyme"/>
</dbReference>
<feature type="compositionally biased region" description="Polar residues" evidence="1">
    <location>
        <begin position="49"/>
        <end position="58"/>
    </location>
</feature>
<dbReference type="SUPFAM" id="SSF51261">
    <property type="entry name" value="Duplicated hybrid motif"/>
    <property type="match status" value="1"/>
</dbReference>
<accession>A0A949JKE1</accession>
<keyword evidence="2" id="KW-0732">Signal</keyword>
<dbReference type="InterPro" id="IPR016047">
    <property type="entry name" value="M23ase_b-sheet_dom"/>
</dbReference>
<feature type="region of interest" description="Disordered" evidence="1">
    <location>
        <begin position="48"/>
        <end position="120"/>
    </location>
</feature>
<gene>
    <name evidence="4" type="ORF">JGS22_022530</name>
</gene>
<dbReference type="CDD" id="cd12797">
    <property type="entry name" value="M23_peptidase"/>
    <property type="match status" value="1"/>
</dbReference>
<dbReference type="GO" id="GO:0004222">
    <property type="term" value="F:metalloendopeptidase activity"/>
    <property type="evidence" value="ECO:0007669"/>
    <property type="project" value="TreeGrafter"/>
</dbReference>
<organism evidence="4 5">
    <name type="scientific">Streptomyces tardus</name>
    <dbReference type="NCBI Taxonomy" id="2780544"/>
    <lineage>
        <taxon>Bacteria</taxon>
        <taxon>Bacillati</taxon>
        <taxon>Actinomycetota</taxon>
        <taxon>Actinomycetes</taxon>
        <taxon>Kitasatosporales</taxon>
        <taxon>Streptomycetaceae</taxon>
        <taxon>Streptomyces</taxon>
    </lineage>
</organism>